<evidence type="ECO:0000256" key="3">
    <source>
        <dbReference type="ARBA" id="ARBA00022692"/>
    </source>
</evidence>
<feature type="transmembrane region" description="Helical" evidence="7">
    <location>
        <begin position="525"/>
        <end position="544"/>
    </location>
</feature>
<sequence length="658" mass="70054">MEIPPQPPAKELPALPAPSTRLRIDPLGPIASPSQPPNRPLPPRPTAKSLGSPEIPQPSRPPPLKFRIQAPLGMNPPTRPGTAASQTSKPTPQLRFPGSTKRFSWASMASKRPIKYAQGKYGRVELVPQPSDDPDDPLTWPVWRKELNFWSLLMMVAMTGVMKTIFMTVNAQLAESYNVSYTAVAALTGVPLILSALTGFVCLMASRICGKRPLYLTSLLLVFIGAVLNTNVASGYAQSMAARVFQGLGWGAFDTLVLGSIQDTYYEHERGFRIAIHSIVAVTTTWGPPLIGGVASQGQAGTSLQFMILSAFFVVAVPAIALGAPETSFDRTFIAVQTPATAASQYKTSLPPIPRRLFSLETLTDYVVKLRPYAYSGPADLTILLQAPRALITPTTALLAIVSLLPYSSLWGLTTSLSLLFHPLPFILSPGTIGALFLAPFLLSAAAVATPAFSPRWQTNNFSPKLHMAAIAAGSALAFIGILTFGLHLDSAMTPPPPPPNNDQTPTQQQTTTSVFAFQFLAPRVSLAALSFVLGLLAAGAALLDATAAPVISASTAFTGSNLAVSTRNTADMVASLACWRALAAGLFVLAVPNAVWWWGGGLRGFCIGVAIAQGVVAALVATVWWLFGEGIRRWDGRVMGLVDLEGLKRSGSFFDLD</sequence>
<evidence type="ECO:0000256" key="4">
    <source>
        <dbReference type="ARBA" id="ARBA00022989"/>
    </source>
</evidence>
<evidence type="ECO:0000256" key="7">
    <source>
        <dbReference type="SAM" id="Phobius"/>
    </source>
</evidence>
<feature type="transmembrane region" description="Helical" evidence="7">
    <location>
        <begin position="303"/>
        <end position="324"/>
    </location>
</feature>
<keyword evidence="9" id="KW-1185">Reference proteome</keyword>
<feature type="compositionally biased region" description="Pro residues" evidence="6">
    <location>
        <begin position="1"/>
        <end position="10"/>
    </location>
</feature>
<feature type="transmembrane region" description="Helical" evidence="7">
    <location>
        <begin position="149"/>
        <end position="169"/>
    </location>
</feature>
<evidence type="ECO:0000313" key="8">
    <source>
        <dbReference type="EMBL" id="KAK4152153.1"/>
    </source>
</evidence>
<proteinExistence type="inferred from homology"/>
<gene>
    <name evidence="8" type="ORF">C8A00DRAFT_16511</name>
</gene>
<feature type="compositionally biased region" description="Pro residues" evidence="6">
    <location>
        <begin position="34"/>
        <end position="45"/>
    </location>
</feature>
<feature type="transmembrane region" description="Helical" evidence="7">
    <location>
        <begin position="433"/>
        <end position="454"/>
    </location>
</feature>
<feature type="region of interest" description="Disordered" evidence="6">
    <location>
        <begin position="1"/>
        <end position="99"/>
    </location>
</feature>
<evidence type="ECO:0000256" key="6">
    <source>
        <dbReference type="SAM" id="MobiDB-lite"/>
    </source>
</evidence>
<dbReference type="AlphaFoldDB" id="A0AAN6ZVU3"/>
<feature type="transmembrane region" description="Helical" evidence="7">
    <location>
        <begin position="606"/>
        <end position="628"/>
    </location>
</feature>
<organism evidence="8 9">
    <name type="scientific">Chaetomidium leptoderma</name>
    <dbReference type="NCBI Taxonomy" id="669021"/>
    <lineage>
        <taxon>Eukaryota</taxon>
        <taxon>Fungi</taxon>
        <taxon>Dikarya</taxon>
        <taxon>Ascomycota</taxon>
        <taxon>Pezizomycotina</taxon>
        <taxon>Sordariomycetes</taxon>
        <taxon>Sordariomycetidae</taxon>
        <taxon>Sordariales</taxon>
        <taxon>Chaetomiaceae</taxon>
        <taxon>Chaetomidium</taxon>
    </lineage>
</organism>
<feature type="transmembrane region" description="Helical" evidence="7">
    <location>
        <begin position="214"/>
        <end position="234"/>
    </location>
</feature>
<dbReference type="PANTHER" id="PTHR23502">
    <property type="entry name" value="MAJOR FACILITATOR SUPERFAMILY"/>
    <property type="match status" value="1"/>
</dbReference>
<comment type="similarity">
    <text evidence="2">Belongs to the major facilitator superfamily.</text>
</comment>
<dbReference type="EMBL" id="MU856985">
    <property type="protein sequence ID" value="KAK4152153.1"/>
    <property type="molecule type" value="Genomic_DNA"/>
</dbReference>
<feature type="transmembrane region" description="Helical" evidence="7">
    <location>
        <begin position="466"/>
        <end position="489"/>
    </location>
</feature>
<evidence type="ECO:0000313" key="9">
    <source>
        <dbReference type="Proteomes" id="UP001302745"/>
    </source>
</evidence>
<dbReference type="GO" id="GO:0022857">
    <property type="term" value="F:transmembrane transporter activity"/>
    <property type="evidence" value="ECO:0007669"/>
    <property type="project" value="InterPro"/>
</dbReference>
<comment type="subcellular location">
    <subcellularLocation>
        <location evidence="1">Membrane</location>
        <topology evidence="1">Multi-pass membrane protein</topology>
    </subcellularLocation>
</comment>
<dbReference type="InterPro" id="IPR036259">
    <property type="entry name" value="MFS_trans_sf"/>
</dbReference>
<dbReference type="Gene3D" id="1.20.1250.20">
    <property type="entry name" value="MFS general substrate transporter like domains"/>
    <property type="match status" value="1"/>
</dbReference>
<keyword evidence="5 7" id="KW-0472">Membrane</keyword>
<evidence type="ECO:0000256" key="1">
    <source>
        <dbReference type="ARBA" id="ARBA00004141"/>
    </source>
</evidence>
<accession>A0AAN6ZVU3</accession>
<feature type="compositionally biased region" description="Pro residues" evidence="6">
    <location>
        <begin position="55"/>
        <end position="64"/>
    </location>
</feature>
<dbReference type="SUPFAM" id="SSF103473">
    <property type="entry name" value="MFS general substrate transporter"/>
    <property type="match status" value="1"/>
</dbReference>
<evidence type="ECO:0000256" key="5">
    <source>
        <dbReference type="ARBA" id="ARBA00023136"/>
    </source>
</evidence>
<dbReference type="PANTHER" id="PTHR23502:SF68">
    <property type="entry name" value="MULTIDRUG TRANSPORTER, PUTATIVE (AFU_ORTHOLOGUE AFUA_3G01120)-RELATED"/>
    <property type="match status" value="1"/>
</dbReference>
<feature type="transmembrane region" description="Helical" evidence="7">
    <location>
        <begin position="240"/>
        <end position="259"/>
    </location>
</feature>
<evidence type="ECO:0000256" key="2">
    <source>
        <dbReference type="ARBA" id="ARBA00008335"/>
    </source>
</evidence>
<keyword evidence="4 7" id="KW-1133">Transmembrane helix</keyword>
<reference evidence="8" key="2">
    <citation type="submission" date="2023-05" db="EMBL/GenBank/DDBJ databases">
        <authorList>
            <consortium name="Lawrence Berkeley National Laboratory"/>
            <person name="Steindorff A."/>
            <person name="Hensen N."/>
            <person name="Bonometti L."/>
            <person name="Westerberg I."/>
            <person name="Brannstrom I.O."/>
            <person name="Guillou S."/>
            <person name="Cros-Aarteil S."/>
            <person name="Calhoun S."/>
            <person name="Haridas S."/>
            <person name="Kuo A."/>
            <person name="Mondo S."/>
            <person name="Pangilinan J."/>
            <person name="Riley R."/>
            <person name="Labutti K."/>
            <person name="Andreopoulos B."/>
            <person name="Lipzen A."/>
            <person name="Chen C."/>
            <person name="Yanf M."/>
            <person name="Daum C."/>
            <person name="Ng V."/>
            <person name="Clum A."/>
            <person name="Ohm R."/>
            <person name="Martin F."/>
            <person name="Silar P."/>
            <person name="Natvig D."/>
            <person name="Lalanne C."/>
            <person name="Gautier V."/>
            <person name="Ament-Velasquez S.L."/>
            <person name="Kruys A."/>
            <person name="Hutchinson M.I."/>
            <person name="Powell A.J."/>
            <person name="Barry K."/>
            <person name="Miller A.N."/>
            <person name="Grigoriev I.V."/>
            <person name="Debuchy R."/>
            <person name="Gladieux P."/>
            <person name="Thoren M.H."/>
            <person name="Johannesson H."/>
        </authorList>
    </citation>
    <scope>NUCLEOTIDE SEQUENCE</scope>
    <source>
        <strain evidence="8">CBS 538.74</strain>
    </source>
</reference>
<comment type="caution">
    <text evidence="8">The sequence shown here is derived from an EMBL/GenBank/DDBJ whole genome shotgun (WGS) entry which is preliminary data.</text>
</comment>
<feature type="transmembrane region" description="Helical" evidence="7">
    <location>
        <begin position="271"/>
        <end position="291"/>
    </location>
</feature>
<feature type="transmembrane region" description="Helical" evidence="7">
    <location>
        <begin position="391"/>
        <end position="413"/>
    </location>
</feature>
<keyword evidence="3 7" id="KW-0812">Transmembrane</keyword>
<reference evidence="8" key="1">
    <citation type="journal article" date="2023" name="Mol. Phylogenet. Evol.">
        <title>Genome-scale phylogeny and comparative genomics of the fungal order Sordariales.</title>
        <authorList>
            <person name="Hensen N."/>
            <person name="Bonometti L."/>
            <person name="Westerberg I."/>
            <person name="Brannstrom I.O."/>
            <person name="Guillou S."/>
            <person name="Cros-Aarteil S."/>
            <person name="Calhoun S."/>
            <person name="Haridas S."/>
            <person name="Kuo A."/>
            <person name="Mondo S."/>
            <person name="Pangilinan J."/>
            <person name="Riley R."/>
            <person name="LaButti K."/>
            <person name="Andreopoulos B."/>
            <person name="Lipzen A."/>
            <person name="Chen C."/>
            <person name="Yan M."/>
            <person name="Daum C."/>
            <person name="Ng V."/>
            <person name="Clum A."/>
            <person name="Steindorff A."/>
            <person name="Ohm R.A."/>
            <person name="Martin F."/>
            <person name="Silar P."/>
            <person name="Natvig D.O."/>
            <person name="Lalanne C."/>
            <person name="Gautier V."/>
            <person name="Ament-Velasquez S.L."/>
            <person name="Kruys A."/>
            <person name="Hutchinson M.I."/>
            <person name="Powell A.J."/>
            <person name="Barry K."/>
            <person name="Miller A.N."/>
            <person name="Grigoriev I.V."/>
            <person name="Debuchy R."/>
            <person name="Gladieux P."/>
            <person name="Hiltunen Thoren M."/>
            <person name="Johannesson H."/>
        </authorList>
    </citation>
    <scope>NUCLEOTIDE SEQUENCE</scope>
    <source>
        <strain evidence="8">CBS 538.74</strain>
    </source>
</reference>
<feature type="transmembrane region" description="Helical" evidence="7">
    <location>
        <begin position="181"/>
        <end position="202"/>
    </location>
</feature>
<dbReference type="InterPro" id="IPR011701">
    <property type="entry name" value="MFS"/>
</dbReference>
<dbReference type="Proteomes" id="UP001302745">
    <property type="component" value="Unassembled WGS sequence"/>
</dbReference>
<dbReference type="Pfam" id="PF07690">
    <property type="entry name" value="MFS_1"/>
    <property type="match status" value="1"/>
</dbReference>
<feature type="transmembrane region" description="Helical" evidence="7">
    <location>
        <begin position="578"/>
        <end position="600"/>
    </location>
</feature>
<protein>
    <submittedName>
        <fullName evidence="8">Major facilitator superfamily domain-containing protein</fullName>
    </submittedName>
</protein>
<dbReference type="GO" id="GO:0016020">
    <property type="term" value="C:membrane"/>
    <property type="evidence" value="ECO:0007669"/>
    <property type="project" value="UniProtKB-SubCell"/>
</dbReference>
<name>A0AAN6ZVU3_9PEZI</name>